<feature type="transmembrane region" description="Helical" evidence="1">
    <location>
        <begin position="91"/>
        <end position="111"/>
    </location>
</feature>
<dbReference type="InterPro" id="IPR036938">
    <property type="entry name" value="PAP2/HPO_sf"/>
</dbReference>
<gene>
    <name evidence="3" type="ORF">ABS311_03725</name>
</gene>
<dbReference type="Pfam" id="PF01569">
    <property type="entry name" value="PAP2"/>
    <property type="match status" value="1"/>
</dbReference>
<sequence length="238" mass="27428">MKKLNKILLRKDMLLCFLMVLLFVRFPSIDIQVSSWFYDSQKEIFHLADHPFVQFIYNLFAKPHIIILPVLIFAAVYCFNKYKQDYHKKYVCSFLLASLLIGPGLIVNELIKNNSIGRARPAQVQEFGGQNTFTAAFVYSGQCQTNCSFVSGHAAIGFYFIGLAWLLRRREAFYWGLAIGIMVSFTRIAKGGHFLSDTVFAFWVVYFTNLTLAYWFKLEFPKQAVKDFTLTKLSKKSG</sequence>
<organism evidence="3 4">
    <name type="scientific">Catenovulum sediminis</name>
    <dbReference type="NCBI Taxonomy" id="1740262"/>
    <lineage>
        <taxon>Bacteria</taxon>
        <taxon>Pseudomonadati</taxon>
        <taxon>Pseudomonadota</taxon>
        <taxon>Gammaproteobacteria</taxon>
        <taxon>Alteromonadales</taxon>
        <taxon>Alteromonadaceae</taxon>
        <taxon>Catenovulum</taxon>
    </lineage>
</organism>
<keyword evidence="4" id="KW-1185">Reference proteome</keyword>
<dbReference type="CDD" id="cd03396">
    <property type="entry name" value="PAP2_like_6"/>
    <property type="match status" value="1"/>
</dbReference>
<reference evidence="3 4" key="1">
    <citation type="submission" date="2024-06" db="EMBL/GenBank/DDBJ databases">
        <authorList>
            <person name="Chen R.Y."/>
        </authorList>
    </citation>
    <scope>NUCLEOTIDE SEQUENCE [LARGE SCALE GENOMIC DNA]</scope>
    <source>
        <strain evidence="3 4">D2</strain>
    </source>
</reference>
<evidence type="ECO:0000259" key="2">
    <source>
        <dbReference type="Pfam" id="PF01569"/>
    </source>
</evidence>
<feature type="transmembrane region" description="Helical" evidence="1">
    <location>
        <begin position="149"/>
        <end position="167"/>
    </location>
</feature>
<dbReference type="SUPFAM" id="SSF48317">
    <property type="entry name" value="Acid phosphatase/Vanadium-dependent haloperoxidase"/>
    <property type="match status" value="1"/>
</dbReference>
<feature type="transmembrane region" description="Helical" evidence="1">
    <location>
        <begin position="195"/>
        <end position="216"/>
    </location>
</feature>
<comment type="caution">
    <text evidence="3">The sequence shown here is derived from an EMBL/GenBank/DDBJ whole genome shotgun (WGS) entry which is preliminary data.</text>
</comment>
<accession>A0ABV1RDK3</accession>
<keyword evidence="1" id="KW-0472">Membrane</keyword>
<dbReference type="InterPro" id="IPR000326">
    <property type="entry name" value="PAP2/HPO"/>
</dbReference>
<feature type="domain" description="Phosphatidic acid phosphatase type 2/haloperoxidase" evidence="2">
    <location>
        <begin position="96"/>
        <end position="217"/>
    </location>
</feature>
<feature type="transmembrane region" description="Helical" evidence="1">
    <location>
        <begin position="55"/>
        <end position="79"/>
    </location>
</feature>
<dbReference type="Proteomes" id="UP001467690">
    <property type="component" value="Unassembled WGS sequence"/>
</dbReference>
<protein>
    <submittedName>
        <fullName evidence="3">Phosphatase PAP2 family protein</fullName>
    </submittedName>
</protein>
<dbReference type="Gene3D" id="1.20.144.10">
    <property type="entry name" value="Phosphatidic acid phosphatase type 2/haloperoxidase"/>
    <property type="match status" value="1"/>
</dbReference>
<keyword evidence="1" id="KW-0812">Transmembrane</keyword>
<evidence type="ECO:0000256" key="1">
    <source>
        <dbReference type="SAM" id="Phobius"/>
    </source>
</evidence>
<dbReference type="RefSeq" id="WP_350400753.1">
    <property type="nucleotide sequence ID" value="NZ_JBELOE010000078.1"/>
</dbReference>
<dbReference type="EMBL" id="JBELOE010000078">
    <property type="protein sequence ID" value="MER2490990.1"/>
    <property type="molecule type" value="Genomic_DNA"/>
</dbReference>
<proteinExistence type="predicted"/>
<evidence type="ECO:0000313" key="3">
    <source>
        <dbReference type="EMBL" id="MER2490990.1"/>
    </source>
</evidence>
<keyword evidence="1" id="KW-1133">Transmembrane helix</keyword>
<name>A0ABV1RDK3_9ALTE</name>
<feature type="transmembrane region" description="Helical" evidence="1">
    <location>
        <begin position="172"/>
        <end position="189"/>
    </location>
</feature>
<evidence type="ECO:0000313" key="4">
    <source>
        <dbReference type="Proteomes" id="UP001467690"/>
    </source>
</evidence>